<dbReference type="SMART" id="SM00908">
    <property type="entry name" value="Gal-bind_lectin"/>
    <property type="match status" value="1"/>
</dbReference>
<gene>
    <name evidence="4" type="primary">con-P</name>
</gene>
<dbReference type="GO" id="GO:0005615">
    <property type="term" value="C:extracellular space"/>
    <property type="evidence" value="ECO:0007669"/>
    <property type="project" value="TreeGrafter"/>
</dbReference>
<accession>Q76CY7</accession>
<dbReference type="AlphaFoldDB" id="Q76CY7"/>
<sequence length="130" mass="14577">MSDAEVKNIPFNASKQLTINGVPDDSFTINVGKSKDIIGLKYEVRFGKANEQSVIIMSCIKDGVVLHTQTETSFPFQKSRSFEVSISFGKDNFQIKINSHVMYFSNSLDAQDYDYIWSHGKVSIEGISIN</sequence>
<evidence type="ECO:0000256" key="1">
    <source>
        <dbReference type="ARBA" id="ARBA00022734"/>
    </source>
</evidence>
<dbReference type="SUPFAM" id="SSF49899">
    <property type="entry name" value="Concanavalin A-like lectins/glucanases"/>
    <property type="match status" value="1"/>
</dbReference>
<evidence type="ECO:0000256" key="2">
    <source>
        <dbReference type="RuleBase" id="RU102079"/>
    </source>
</evidence>
<dbReference type="EMBL" id="AB109240">
    <property type="protein sequence ID" value="BAD00096.1"/>
    <property type="molecule type" value="mRNA"/>
</dbReference>
<dbReference type="SMART" id="SM00276">
    <property type="entry name" value="GLECT"/>
    <property type="match status" value="1"/>
</dbReference>
<dbReference type="InterPro" id="IPR001079">
    <property type="entry name" value="Galectin_CRD"/>
</dbReference>
<evidence type="ECO:0000259" key="3">
    <source>
        <dbReference type="PROSITE" id="PS51304"/>
    </source>
</evidence>
<keyword evidence="1 2" id="KW-0430">Lectin</keyword>
<name>Q76CY7_CONMY</name>
<dbReference type="PANTHER" id="PTHR11346">
    <property type="entry name" value="GALECTIN"/>
    <property type="match status" value="1"/>
</dbReference>
<dbReference type="PROSITE" id="PS51304">
    <property type="entry name" value="GALECTIN"/>
    <property type="match status" value="1"/>
</dbReference>
<protein>
    <recommendedName>
        <fullName evidence="2">Galectin</fullName>
    </recommendedName>
</protein>
<dbReference type="Pfam" id="PF00337">
    <property type="entry name" value="Gal-bind_lectin"/>
    <property type="match status" value="1"/>
</dbReference>
<dbReference type="InterPro" id="IPR013320">
    <property type="entry name" value="ConA-like_dom_sf"/>
</dbReference>
<dbReference type="GO" id="GO:0043236">
    <property type="term" value="F:laminin binding"/>
    <property type="evidence" value="ECO:0007669"/>
    <property type="project" value="TreeGrafter"/>
</dbReference>
<dbReference type="Gene3D" id="2.60.120.200">
    <property type="match status" value="1"/>
</dbReference>
<dbReference type="PANTHER" id="PTHR11346:SF97">
    <property type="entry name" value="GALECTIN-1"/>
    <property type="match status" value="1"/>
</dbReference>
<dbReference type="InterPro" id="IPR044156">
    <property type="entry name" value="Galectin-like"/>
</dbReference>
<proteinExistence type="evidence at transcript level"/>
<feature type="domain" description="Galectin" evidence="3">
    <location>
        <begin position="3"/>
        <end position="130"/>
    </location>
</feature>
<reference evidence="4" key="1">
    <citation type="submission" date="2003-04" db="EMBL/GenBank/DDBJ databases">
        <title>PERITONEAL GALECTIN ACCELERATES BINDING OF PERITONEAL LEUCOCYTES TO PARASITIC NEMATODES IN JAPANESE CONGER.</title>
        <authorList>
            <person name="Nakamura O."/>
            <person name="Ogawa T."/>
            <person name="Muramoto K."/>
            <person name="Ogawa K."/>
            <person name="Kamiya H."/>
            <person name="Watanabe T."/>
        </authorList>
    </citation>
    <scope>NUCLEOTIDE SEQUENCE</scope>
    <source>
        <tissue evidence="4">Peritoneal</tissue>
    </source>
</reference>
<dbReference type="GO" id="GO:0030246">
    <property type="term" value="F:carbohydrate binding"/>
    <property type="evidence" value="ECO:0007669"/>
    <property type="project" value="UniProtKB-UniRule"/>
</dbReference>
<organism evidence="4">
    <name type="scientific">Conger myriaster</name>
    <name type="common">Conger eel</name>
    <dbReference type="NCBI Taxonomy" id="7943"/>
    <lineage>
        <taxon>Eukaryota</taxon>
        <taxon>Metazoa</taxon>
        <taxon>Chordata</taxon>
        <taxon>Craniata</taxon>
        <taxon>Vertebrata</taxon>
        <taxon>Euteleostomi</taxon>
        <taxon>Actinopterygii</taxon>
        <taxon>Neopterygii</taxon>
        <taxon>Teleostei</taxon>
        <taxon>Anguilliformes</taxon>
        <taxon>Congridae</taxon>
        <taxon>Conger</taxon>
    </lineage>
</organism>
<evidence type="ECO:0000313" key="4">
    <source>
        <dbReference type="EMBL" id="BAD00096.1"/>
    </source>
</evidence>